<dbReference type="Pfam" id="PF00440">
    <property type="entry name" value="TetR_N"/>
    <property type="match status" value="1"/>
</dbReference>
<dbReference type="EMBL" id="CP001359">
    <property type="protein sequence ID" value="ACL66032.1"/>
    <property type="molecule type" value="Genomic_DNA"/>
</dbReference>
<dbReference type="KEGG" id="acp:A2cp1_2695"/>
<evidence type="ECO:0000256" key="3">
    <source>
        <dbReference type="ARBA" id="ARBA00023163"/>
    </source>
</evidence>
<evidence type="ECO:0000256" key="5">
    <source>
        <dbReference type="SAM" id="MobiDB-lite"/>
    </source>
</evidence>
<evidence type="ECO:0000313" key="7">
    <source>
        <dbReference type="EMBL" id="ACL66032.1"/>
    </source>
</evidence>
<feature type="DNA-binding region" description="H-T-H motif" evidence="4">
    <location>
        <begin position="55"/>
        <end position="74"/>
    </location>
</feature>
<evidence type="ECO:0000256" key="4">
    <source>
        <dbReference type="PROSITE-ProRule" id="PRU00335"/>
    </source>
</evidence>
<dbReference type="PRINTS" id="PR00455">
    <property type="entry name" value="HTHTETR"/>
</dbReference>
<dbReference type="Gene3D" id="1.10.357.10">
    <property type="entry name" value="Tetracycline Repressor, domain 2"/>
    <property type="match status" value="1"/>
</dbReference>
<dbReference type="SUPFAM" id="SSF48498">
    <property type="entry name" value="Tetracyclin repressor-like, C-terminal domain"/>
    <property type="match status" value="1"/>
</dbReference>
<keyword evidence="2 4" id="KW-0238">DNA-binding</keyword>
<organism evidence="7 8">
    <name type="scientific">Anaeromyxobacter dehalogenans (strain ATCC BAA-258 / DSM 21875 / 2CP-1)</name>
    <dbReference type="NCBI Taxonomy" id="455488"/>
    <lineage>
        <taxon>Bacteria</taxon>
        <taxon>Pseudomonadati</taxon>
        <taxon>Myxococcota</taxon>
        <taxon>Myxococcia</taxon>
        <taxon>Myxococcales</taxon>
        <taxon>Cystobacterineae</taxon>
        <taxon>Anaeromyxobacteraceae</taxon>
        <taxon>Anaeromyxobacter</taxon>
    </lineage>
</organism>
<dbReference type="InterPro" id="IPR050109">
    <property type="entry name" value="HTH-type_TetR-like_transc_reg"/>
</dbReference>
<feature type="domain" description="HTH tetR-type" evidence="6">
    <location>
        <begin position="32"/>
        <end position="92"/>
    </location>
</feature>
<gene>
    <name evidence="7" type="ordered locus">A2cp1_2695</name>
</gene>
<feature type="region of interest" description="Disordered" evidence="5">
    <location>
        <begin position="1"/>
        <end position="33"/>
    </location>
</feature>
<reference evidence="7" key="1">
    <citation type="submission" date="2009-01" db="EMBL/GenBank/DDBJ databases">
        <title>Complete sequence of Anaeromyxobacter dehalogenans 2CP-1.</title>
        <authorList>
            <consortium name="US DOE Joint Genome Institute"/>
            <person name="Lucas S."/>
            <person name="Copeland A."/>
            <person name="Lapidus A."/>
            <person name="Glavina del Rio T."/>
            <person name="Dalin E."/>
            <person name="Tice H."/>
            <person name="Bruce D."/>
            <person name="Goodwin L."/>
            <person name="Pitluck S."/>
            <person name="Saunders E."/>
            <person name="Brettin T."/>
            <person name="Detter J.C."/>
            <person name="Han C."/>
            <person name="Larimer F."/>
            <person name="Land M."/>
            <person name="Hauser L."/>
            <person name="Kyrpides N."/>
            <person name="Ovchinnikova G."/>
            <person name="Beliaev A.S."/>
            <person name="Richardson P."/>
        </authorList>
    </citation>
    <scope>NUCLEOTIDE SEQUENCE</scope>
    <source>
        <strain evidence="7">2CP-1</strain>
    </source>
</reference>
<accession>B8JDI3</accession>
<dbReference type="GO" id="GO:0003700">
    <property type="term" value="F:DNA-binding transcription factor activity"/>
    <property type="evidence" value="ECO:0007669"/>
    <property type="project" value="TreeGrafter"/>
</dbReference>
<dbReference type="InterPro" id="IPR009057">
    <property type="entry name" value="Homeodomain-like_sf"/>
</dbReference>
<evidence type="ECO:0000313" key="8">
    <source>
        <dbReference type="Proteomes" id="UP000007089"/>
    </source>
</evidence>
<dbReference type="PANTHER" id="PTHR30055:SF234">
    <property type="entry name" value="HTH-TYPE TRANSCRIPTIONAL REGULATOR BETI"/>
    <property type="match status" value="1"/>
</dbReference>
<dbReference type="InterPro" id="IPR036271">
    <property type="entry name" value="Tet_transcr_reg_TetR-rel_C_sf"/>
</dbReference>
<protein>
    <submittedName>
        <fullName evidence="7">Transcriptional regulator, TetR family</fullName>
    </submittedName>
</protein>
<feature type="compositionally biased region" description="Low complexity" evidence="5">
    <location>
        <begin position="19"/>
        <end position="29"/>
    </location>
</feature>
<dbReference type="InterPro" id="IPR001647">
    <property type="entry name" value="HTH_TetR"/>
</dbReference>
<name>B8JDI3_ANAD2</name>
<keyword evidence="8" id="KW-1185">Reference proteome</keyword>
<keyword evidence="3" id="KW-0804">Transcription</keyword>
<evidence type="ECO:0000259" key="6">
    <source>
        <dbReference type="PROSITE" id="PS50977"/>
    </source>
</evidence>
<dbReference type="AlphaFoldDB" id="B8JDI3"/>
<dbReference type="GO" id="GO:0000976">
    <property type="term" value="F:transcription cis-regulatory region binding"/>
    <property type="evidence" value="ECO:0007669"/>
    <property type="project" value="TreeGrafter"/>
</dbReference>
<dbReference type="Pfam" id="PF17938">
    <property type="entry name" value="TetR_C_29"/>
    <property type="match status" value="1"/>
</dbReference>
<keyword evidence="1" id="KW-0805">Transcription regulation</keyword>
<dbReference type="InterPro" id="IPR041474">
    <property type="entry name" value="NicS_C"/>
</dbReference>
<dbReference type="SUPFAM" id="SSF46689">
    <property type="entry name" value="Homeodomain-like"/>
    <property type="match status" value="1"/>
</dbReference>
<dbReference type="HOGENOM" id="CLU_069356_12_2_7"/>
<dbReference type="PANTHER" id="PTHR30055">
    <property type="entry name" value="HTH-TYPE TRANSCRIPTIONAL REGULATOR RUTR"/>
    <property type="match status" value="1"/>
</dbReference>
<proteinExistence type="predicted"/>
<evidence type="ECO:0000256" key="1">
    <source>
        <dbReference type="ARBA" id="ARBA00023015"/>
    </source>
</evidence>
<dbReference type="Gene3D" id="1.10.10.60">
    <property type="entry name" value="Homeodomain-like"/>
    <property type="match status" value="1"/>
</dbReference>
<dbReference type="Proteomes" id="UP000007089">
    <property type="component" value="Chromosome"/>
</dbReference>
<evidence type="ECO:0000256" key="2">
    <source>
        <dbReference type="ARBA" id="ARBA00023125"/>
    </source>
</evidence>
<dbReference type="PROSITE" id="PS50977">
    <property type="entry name" value="HTH_TETR_2"/>
    <property type="match status" value="1"/>
</dbReference>
<sequence>MPGGRDRPKNQRVSRARTRPAPSAGAAGRAEPEKRRAILHAAVRVFAERGYHGCRIADVARAAEVAYGLVYHYFRNKDELLESVFAEQWTIFMNALAAIDAGPGSAEEKVAGIFSFVFDVYKTAPAAVRVLILEVTRTPQGLRAGSTRETFEKAVELVAGVVRQGQARGELRADADPVICAAGLLGALELAVSAMVVGIVPAGSEAEIDRVKQQAVDNALSGLRRR</sequence>